<feature type="transmembrane region" description="Helical" evidence="3">
    <location>
        <begin position="156"/>
        <end position="177"/>
    </location>
</feature>
<dbReference type="PANTHER" id="PTHR33021:SF31">
    <property type="entry name" value="OS02G0720100 PROTEIN"/>
    <property type="match status" value="1"/>
</dbReference>
<dbReference type="EMBL" id="JAAARO010000021">
    <property type="protein sequence ID" value="KAF5728876.1"/>
    <property type="molecule type" value="Genomic_DNA"/>
</dbReference>
<evidence type="ECO:0000256" key="2">
    <source>
        <dbReference type="ARBA" id="ARBA00023180"/>
    </source>
</evidence>
<keyword evidence="7" id="KW-1185">Reference proteome</keyword>
<feature type="domain" description="Phytocyanin" evidence="5">
    <location>
        <begin position="30"/>
        <end position="130"/>
    </location>
</feature>
<protein>
    <submittedName>
        <fullName evidence="6">Putative Copper binding protein 9</fullName>
    </submittedName>
</protein>
<organism evidence="6 7">
    <name type="scientific">Tripterygium wilfordii</name>
    <name type="common">Thunder God vine</name>
    <dbReference type="NCBI Taxonomy" id="458696"/>
    <lineage>
        <taxon>Eukaryota</taxon>
        <taxon>Viridiplantae</taxon>
        <taxon>Streptophyta</taxon>
        <taxon>Embryophyta</taxon>
        <taxon>Tracheophyta</taxon>
        <taxon>Spermatophyta</taxon>
        <taxon>Magnoliopsida</taxon>
        <taxon>eudicotyledons</taxon>
        <taxon>Gunneridae</taxon>
        <taxon>Pentapetalae</taxon>
        <taxon>rosids</taxon>
        <taxon>fabids</taxon>
        <taxon>Celastrales</taxon>
        <taxon>Celastraceae</taxon>
        <taxon>Tripterygium</taxon>
    </lineage>
</organism>
<evidence type="ECO:0000256" key="1">
    <source>
        <dbReference type="ARBA" id="ARBA00023157"/>
    </source>
</evidence>
<evidence type="ECO:0000256" key="4">
    <source>
        <dbReference type="SAM" id="SignalP"/>
    </source>
</evidence>
<keyword evidence="3" id="KW-0472">Membrane</keyword>
<dbReference type="InterPro" id="IPR008972">
    <property type="entry name" value="Cupredoxin"/>
</dbReference>
<evidence type="ECO:0000313" key="6">
    <source>
        <dbReference type="EMBL" id="KAF5728876.1"/>
    </source>
</evidence>
<dbReference type="InterPro" id="IPR003245">
    <property type="entry name" value="Phytocyanin_dom"/>
</dbReference>
<dbReference type="SUPFAM" id="SSF49503">
    <property type="entry name" value="Cupredoxins"/>
    <property type="match status" value="1"/>
</dbReference>
<keyword evidence="2" id="KW-0325">Glycoprotein</keyword>
<feature type="signal peptide" evidence="4">
    <location>
        <begin position="1"/>
        <end position="27"/>
    </location>
</feature>
<dbReference type="CDD" id="cd04216">
    <property type="entry name" value="Phytocyanin"/>
    <property type="match status" value="1"/>
</dbReference>
<keyword evidence="4" id="KW-0732">Signal</keyword>
<dbReference type="InterPro" id="IPR039391">
    <property type="entry name" value="Phytocyanin-like"/>
</dbReference>
<reference evidence="6 7" key="1">
    <citation type="journal article" date="2020" name="Nat. Commun.">
        <title>Genome of Tripterygium wilfordii and identification of cytochrome P450 involved in triptolide biosynthesis.</title>
        <authorList>
            <person name="Tu L."/>
            <person name="Su P."/>
            <person name="Zhang Z."/>
            <person name="Gao L."/>
            <person name="Wang J."/>
            <person name="Hu T."/>
            <person name="Zhou J."/>
            <person name="Zhang Y."/>
            <person name="Zhao Y."/>
            <person name="Liu Y."/>
            <person name="Song Y."/>
            <person name="Tong Y."/>
            <person name="Lu Y."/>
            <person name="Yang J."/>
            <person name="Xu C."/>
            <person name="Jia M."/>
            <person name="Peters R.J."/>
            <person name="Huang L."/>
            <person name="Gao W."/>
        </authorList>
    </citation>
    <scope>NUCLEOTIDE SEQUENCE [LARGE SCALE GENOMIC DNA]</scope>
    <source>
        <strain evidence="7">cv. XIE 37</strain>
        <tissue evidence="6">Leaf</tissue>
    </source>
</reference>
<gene>
    <name evidence="6" type="ORF">HS088_TW21G01030</name>
</gene>
<dbReference type="InParanoid" id="A0A7J7C533"/>
<dbReference type="PANTHER" id="PTHR33021">
    <property type="entry name" value="BLUE COPPER PROTEIN"/>
    <property type="match status" value="1"/>
</dbReference>
<comment type="caution">
    <text evidence="6">The sequence shown here is derived from an EMBL/GenBank/DDBJ whole genome shotgun (WGS) entry which is preliminary data.</text>
</comment>
<sequence>MTTVMRMLQVVVMVIAAVSLNGKWVAAHEVHHVVGGDHGWDGQTDLVSWLSGRSFIVGDKIWFAYSAAQGSIAELKSKEEFEACDLSNPIRMYTDGLDSISLDGEGIRYFASSNPENCKNGLKLPVEVGHGSPTVTAVTQSSVQALATAPTSPSCAAHFSGGFALSFIVLWLCYVVVQTV</sequence>
<name>A0A7J7C533_TRIWF</name>
<evidence type="ECO:0000256" key="3">
    <source>
        <dbReference type="SAM" id="Phobius"/>
    </source>
</evidence>
<evidence type="ECO:0000313" key="7">
    <source>
        <dbReference type="Proteomes" id="UP000593562"/>
    </source>
</evidence>
<keyword evidence="3" id="KW-0812">Transmembrane</keyword>
<dbReference type="GO" id="GO:0005886">
    <property type="term" value="C:plasma membrane"/>
    <property type="evidence" value="ECO:0007669"/>
    <property type="project" value="TreeGrafter"/>
</dbReference>
<dbReference type="OrthoDB" id="1896188at2759"/>
<dbReference type="FunFam" id="2.60.40.420:FF:000034">
    <property type="entry name" value="Cupredoxin superfamily protein"/>
    <property type="match status" value="1"/>
</dbReference>
<keyword evidence="1" id="KW-1015">Disulfide bond</keyword>
<dbReference type="Proteomes" id="UP000593562">
    <property type="component" value="Unassembled WGS sequence"/>
</dbReference>
<accession>A0A7J7C533</accession>
<evidence type="ECO:0000259" key="5">
    <source>
        <dbReference type="PROSITE" id="PS51485"/>
    </source>
</evidence>
<dbReference type="AlphaFoldDB" id="A0A7J7C533"/>
<keyword evidence="3" id="KW-1133">Transmembrane helix</keyword>
<dbReference type="GO" id="GO:0009055">
    <property type="term" value="F:electron transfer activity"/>
    <property type="evidence" value="ECO:0007669"/>
    <property type="project" value="InterPro"/>
</dbReference>
<dbReference type="PROSITE" id="PS51485">
    <property type="entry name" value="PHYTOCYANIN"/>
    <property type="match status" value="1"/>
</dbReference>
<feature type="chain" id="PRO_5029670278" evidence="4">
    <location>
        <begin position="28"/>
        <end position="180"/>
    </location>
</feature>
<dbReference type="Gene3D" id="2.60.40.420">
    <property type="entry name" value="Cupredoxins - blue copper proteins"/>
    <property type="match status" value="1"/>
</dbReference>
<dbReference type="Pfam" id="PF02298">
    <property type="entry name" value="Cu_bind_like"/>
    <property type="match status" value="1"/>
</dbReference>
<proteinExistence type="predicted"/>